<feature type="region of interest" description="Disordered" evidence="1">
    <location>
        <begin position="79"/>
        <end position="137"/>
    </location>
</feature>
<dbReference type="Proteomes" id="UP000694728">
    <property type="component" value="Unplaced"/>
</dbReference>
<reference evidence="2" key="1">
    <citation type="submission" date="2025-08" db="UniProtKB">
        <authorList>
            <consortium name="Ensembl"/>
        </authorList>
    </citation>
    <scope>IDENTIFICATION</scope>
</reference>
<evidence type="ECO:0000256" key="1">
    <source>
        <dbReference type="SAM" id="MobiDB-lite"/>
    </source>
</evidence>
<dbReference type="Ensembl" id="ENSSSCT00045029201.1">
    <property type="protein sequence ID" value="ENSSSCP00045020231.1"/>
    <property type="gene ID" value="ENSSSCG00045017175.1"/>
</dbReference>
<evidence type="ECO:0000313" key="3">
    <source>
        <dbReference type="Proteomes" id="UP000694728"/>
    </source>
</evidence>
<sequence length="182" mass="19888">GGSYACCPCFQLRRLRPREVKRLAQGHTAKKGRERLRIQESYLQSPWSEPPCYSAPQALALTPHSCFFQNNTWIRDHEDSGSVHLGTPGPSSGGLASQSGDNASDQGDGLDTSVASPSSGGEDEELDQERRRNKKRGIFPKVATNIMRAWLFQHLSVRPWAAGGREGGGEGPGLQRDTERGD</sequence>
<feature type="region of interest" description="Disordered" evidence="1">
    <location>
        <begin position="160"/>
        <end position="182"/>
    </location>
</feature>
<accession>A0A8D1HPJ6</accession>
<proteinExistence type="predicted"/>
<name>A0A8D1HPJ6_PIG</name>
<protein>
    <submittedName>
        <fullName evidence="2">Uncharacterized protein</fullName>
    </submittedName>
</protein>
<dbReference type="Gene3D" id="1.10.10.60">
    <property type="entry name" value="Homeodomain-like"/>
    <property type="match status" value="1"/>
</dbReference>
<feature type="compositionally biased region" description="Polar residues" evidence="1">
    <location>
        <begin position="94"/>
        <end position="105"/>
    </location>
</feature>
<evidence type="ECO:0000313" key="2">
    <source>
        <dbReference type="Ensembl" id="ENSSSCP00045020231.1"/>
    </source>
</evidence>
<organism evidence="2 3">
    <name type="scientific">Sus scrofa</name>
    <name type="common">Pig</name>
    <dbReference type="NCBI Taxonomy" id="9823"/>
    <lineage>
        <taxon>Eukaryota</taxon>
        <taxon>Metazoa</taxon>
        <taxon>Chordata</taxon>
        <taxon>Craniata</taxon>
        <taxon>Vertebrata</taxon>
        <taxon>Euteleostomi</taxon>
        <taxon>Mammalia</taxon>
        <taxon>Eutheria</taxon>
        <taxon>Laurasiatheria</taxon>
        <taxon>Artiodactyla</taxon>
        <taxon>Suina</taxon>
        <taxon>Suidae</taxon>
        <taxon>Sus</taxon>
    </lineage>
</organism>
<dbReference type="AlphaFoldDB" id="A0A8D1HPJ6"/>